<dbReference type="GO" id="GO:0000122">
    <property type="term" value="P:negative regulation of transcription by RNA polymerase II"/>
    <property type="evidence" value="ECO:0007669"/>
    <property type="project" value="Ensembl"/>
</dbReference>
<feature type="region of interest" description="Disordered" evidence="1">
    <location>
        <begin position="1"/>
        <end position="32"/>
    </location>
</feature>
<proteinExistence type="predicted"/>
<dbReference type="GO" id="GO:0010628">
    <property type="term" value="P:positive regulation of gene expression"/>
    <property type="evidence" value="ECO:0007669"/>
    <property type="project" value="Ensembl"/>
</dbReference>
<gene>
    <name evidence="3" type="primary">TCF23</name>
</gene>
<sequence length="177" mass="18679">GFRHRVSPSPDLLHGRSATLPLSYGPPRRSGWRTNAAREVRGMCGLGLASPAAGQGPLVAPPWADAAVSPRPQGRRRTPIAAREQSRVQTLRQAFLALQAALPAVPPGTKLSKLDILLLATSYITHLSQTLQQGPLTPRMPPAAFLHPLKVRGGEVAPLPAPGGWAQMGPDARGAQP</sequence>
<dbReference type="GO" id="GO:0140416">
    <property type="term" value="F:transcription regulator inhibitor activity"/>
    <property type="evidence" value="ECO:0007669"/>
    <property type="project" value="Ensembl"/>
</dbReference>
<dbReference type="InterPro" id="IPR036638">
    <property type="entry name" value="HLH_DNA-bd_sf"/>
</dbReference>
<dbReference type="GO" id="GO:0000977">
    <property type="term" value="F:RNA polymerase II transcription regulatory region sequence-specific DNA binding"/>
    <property type="evidence" value="ECO:0007669"/>
    <property type="project" value="TreeGrafter"/>
</dbReference>
<reference evidence="3 4" key="1">
    <citation type="journal article" date="2019" name="Proc. Natl. Acad. Sci. U.S.A.">
        <title>Regulatory changes in pterin and carotenoid genes underlie balanced color polymorphisms in the wall lizard.</title>
        <authorList>
            <person name="Andrade P."/>
            <person name="Pinho C."/>
            <person name="Perez I de Lanuza G."/>
            <person name="Afonso S."/>
            <person name="Brejcha J."/>
            <person name="Rubin C.J."/>
            <person name="Wallerman O."/>
            <person name="Pereira P."/>
            <person name="Sabatino S.J."/>
            <person name="Bellati A."/>
            <person name="Pellitteri-Rosa D."/>
            <person name="Bosakova Z."/>
            <person name="Bunikis I."/>
            <person name="Carretero M.A."/>
            <person name="Feiner N."/>
            <person name="Marsik P."/>
            <person name="Pauperio F."/>
            <person name="Salvi D."/>
            <person name="Soler L."/>
            <person name="While G.M."/>
            <person name="Uller T."/>
            <person name="Font E."/>
            <person name="Andersson L."/>
            <person name="Carneiro M."/>
        </authorList>
    </citation>
    <scope>NUCLEOTIDE SEQUENCE</scope>
</reference>
<dbReference type="SUPFAM" id="SSF47459">
    <property type="entry name" value="HLH, helix-loop-helix DNA-binding domain"/>
    <property type="match status" value="1"/>
</dbReference>
<dbReference type="GeneTree" id="ENSGT00940000161395"/>
<dbReference type="Pfam" id="PF00010">
    <property type="entry name" value="HLH"/>
    <property type="match status" value="1"/>
</dbReference>
<dbReference type="AlphaFoldDB" id="A0A670HYS0"/>
<dbReference type="SMART" id="SM00353">
    <property type="entry name" value="HLH"/>
    <property type="match status" value="1"/>
</dbReference>
<dbReference type="PROSITE" id="PS50888">
    <property type="entry name" value="BHLH"/>
    <property type="match status" value="1"/>
</dbReference>
<dbReference type="InterPro" id="IPR011598">
    <property type="entry name" value="bHLH_dom"/>
</dbReference>
<dbReference type="PANTHER" id="PTHR23349:SF58">
    <property type="entry name" value="TRANSCRIPTION FACTOR 23"/>
    <property type="match status" value="1"/>
</dbReference>
<dbReference type="GO" id="GO:0000981">
    <property type="term" value="F:DNA-binding transcription factor activity, RNA polymerase II-specific"/>
    <property type="evidence" value="ECO:0007669"/>
    <property type="project" value="TreeGrafter"/>
</dbReference>
<dbReference type="Ensembl" id="ENSPMRT00000005163.1">
    <property type="protein sequence ID" value="ENSPMRP00000004844.1"/>
    <property type="gene ID" value="ENSPMRG00000003305.1"/>
</dbReference>
<dbReference type="GO" id="GO:0061629">
    <property type="term" value="F:RNA polymerase II-specific DNA-binding transcription factor binding"/>
    <property type="evidence" value="ECO:0007669"/>
    <property type="project" value="Ensembl"/>
</dbReference>
<evidence type="ECO:0000313" key="3">
    <source>
        <dbReference type="Ensembl" id="ENSPMRP00000004844.1"/>
    </source>
</evidence>
<accession>A0A670HYS0</accession>
<evidence type="ECO:0000313" key="4">
    <source>
        <dbReference type="Proteomes" id="UP000472272"/>
    </source>
</evidence>
<feature type="domain" description="BHLH" evidence="2">
    <location>
        <begin position="75"/>
        <end position="127"/>
    </location>
</feature>
<dbReference type="Proteomes" id="UP000472272">
    <property type="component" value="Chromosome 3"/>
</dbReference>
<dbReference type="InterPro" id="IPR050283">
    <property type="entry name" value="E-box_TF_Regulators"/>
</dbReference>
<reference evidence="3" key="3">
    <citation type="submission" date="2025-09" db="UniProtKB">
        <authorList>
            <consortium name="Ensembl"/>
        </authorList>
    </citation>
    <scope>IDENTIFICATION</scope>
</reference>
<organism evidence="3 4">
    <name type="scientific">Podarcis muralis</name>
    <name type="common">Wall lizard</name>
    <name type="synonym">Lacerta muralis</name>
    <dbReference type="NCBI Taxonomy" id="64176"/>
    <lineage>
        <taxon>Eukaryota</taxon>
        <taxon>Metazoa</taxon>
        <taxon>Chordata</taxon>
        <taxon>Craniata</taxon>
        <taxon>Vertebrata</taxon>
        <taxon>Euteleostomi</taxon>
        <taxon>Lepidosauria</taxon>
        <taxon>Squamata</taxon>
        <taxon>Bifurcata</taxon>
        <taxon>Unidentata</taxon>
        <taxon>Episquamata</taxon>
        <taxon>Laterata</taxon>
        <taxon>Lacertibaenia</taxon>
        <taxon>Lacertidae</taxon>
        <taxon>Podarcis</taxon>
    </lineage>
</organism>
<reference evidence="3" key="2">
    <citation type="submission" date="2025-08" db="UniProtKB">
        <authorList>
            <consortium name="Ensembl"/>
        </authorList>
    </citation>
    <scope>IDENTIFICATION</scope>
</reference>
<dbReference type="PANTHER" id="PTHR23349">
    <property type="entry name" value="BASIC HELIX-LOOP-HELIX TRANSCRIPTION FACTOR, TWIST"/>
    <property type="match status" value="1"/>
</dbReference>
<name>A0A670HYS0_PODMU</name>
<dbReference type="GO" id="GO:0000791">
    <property type="term" value="C:euchromatin"/>
    <property type="evidence" value="ECO:0007669"/>
    <property type="project" value="Ensembl"/>
</dbReference>
<evidence type="ECO:0000256" key="1">
    <source>
        <dbReference type="SAM" id="MobiDB-lite"/>
    </source>
</evidence>
<dbReference type="GO" id="GO:0032502">
    <property type="term" value="P:developmental process"/>
    <property type="evidence" value="ECO:0007669"/>
    <property type="project" value="TreeGrafter"/>
</dbReference>
<protein>
    <submittedName>
        <fullName evidence="3">Transcription factor 23</fullName>
    </submittedName>
</protein>
<dbReference type="Gene3D" id="4.10.280.10">
    <property type="entry name" value="Helix-loop-helix DNA-binding domain"/>
    <property type="match status" value="1"/>
</dbReference>
<evidence type="ECO:0000259" key="2">
    <source>
        <dbReference type="PROSITE" id="PS50888"/>
    </source>
</evidence>
<dbReference type="GO" id="GO:0046983">
    <property type="term" value="F:protein dimerization activity"/>
    <property type="evidence" value="ECO:0007669"/>
    <property type="project" value="InterPro"/>
</dbReference>
<keyword evidence="4" id="KW-1185">Reference proteome</keyword>
<dbReference type="GO" id="GO:0051148">
    <property type="term" value="P:negative regulation of muscle cell differentiation"/>
    <property type="evidence" value="ECO:0007669"/>
    <property type="project" value="Ensembl"/>
</dbReference>